<keyword evidence="3" id="KW-0547">Nucleotide-binding</keyword>
<dbReference type="SMART" id="SM00811">
    <property type="entry name" value="Alpha_kinase"/>
    <property type="match status" value="1"/>
</dbReference>
<dbReference type="InterPro" id="IPR011009">
    <property type="entry name" value="Kinase-like_dom_sf"/>
</dbReference>
<name>A0AAN7CNP5_9PEZI</name>
<keyword evidence="5" id="KW-0067">ATP-binding</keyword>
<dbReference type="EMBL" id="MU857699">
    <property type="protein sequence ID" value="KAK4245503.1"/>
    <property type="molecule type" value="Genomic_DNA"/>
</dbReference>
<reference evidence="7" key="1">
    <citation type="journal article" date="2023" name="Mol. Phylogenet. Evol.">
        <title>Genome-scale phylogeny and comparative genomics of the fungal order Sordariales.</title>
        <authorList>
            <person name="Hensen N."/>
            <person name="Bonometti L."/>
            <person name="Westerberg I."/>
            <person name="Brannstrom I.O."/>
            <person name="Guillou S."/>
            <person name="Cros-Aarteil S."/>
            <person name="Calhoun S."/>
            <person name="Haridas S."/>
            <person name="Kuo A."/>
            <person name="Mondo S."/>
            <person name="Pangilinan J."/>
            <person name="Riley R."/>
            <person name="LaButti K."/>
            <person name="Andreopoulos B."/>
            <person name="Lipzen A."/>
            <person name="Chen C."/>
            <person name="Yan M."/>
            <person name="Daum C."/>
            <person name="Ng V."/>
            <person name="Clum A."/>
            <person name="Steindorff A."/>
            <person name="Ohm R.A."/>
            <person name="Martin F."/>
            <person name="Silar P."/>
            <person name="Natvig D.O."/>
            <person name="Lalanne C."/>
            <person name="Gautier V."/>
            <person name="Ament-Velasquez S.L."/>
            <person name="Kruys A."/>
            <person name="Hutchinson M.I."/>
            <person name="Powell A.J."/>
            <person name="Barry K."/>
            <person name="Miller A.N."/>
            <person name="Grigoriev I.V."/>
            <person name="Debuchy R."/>
            <person name="Gladieux P."/>
            <person name="Hiltunen Thoren M."/>
            <person name="Johannesson H."/>
        </authorList>
    </citation>
    <scope>NUCLEOTIDE SEQUENCE</scope>
    <source>
        <strain evidence="7">CBS 359.72</strain>
    </source>
</reference>
<keyword evidence="1" id="KW-0723">Serine/threonine-protein kinase</keyword>
<dbReference type="InterPro" id="IPR004166">
    <property type="entry name" value="a-kinase_dom"/>
</dbReference>
<keyword evidence="8" id="KW-1185">Reference proteome</keyword>
<evidence type="ECO:0000313" key="8">
    <source>
        <dbReference type="Proteomes" id="UP001303647"/>
    </source>
</evidence>
<protein>
    <submittedName>
        <fullName evidence="7">Kinase-like domain-containing protein</fullName>
    </submittedName>
</protein>
<organism evidence="7 8">
    <name type="scientific">Corynascus novoguineensis</name>
    <dbReference type="NCBI Taxonomy" id="1126955"/>
    <lineage>
        <taxon>Eukaryota</taxon>
        <taxon>Fungi</taxon>
        <taxon>Dikarya</taxon>
        <taxon>Ascomycota</taxon>
        <taxon>Pezizomycotina</taxon>
        <taxon>Sordariomycetes</taxon>
        <taxon>Sordariomycetidae</taxon>
        <taxon>Sordariales</taxon>
        <taxon>Chaetomiaceae</taxon>
        <taxon>Corynascus</taxon>
    </lineage>
</organism>
<dbReference type="Gene3D" id="3.20.200.10">
    <property type="entry name" value="MHCK/EF2 kinase"/>
    <property type="match status" value="1"/>
</dbReference>
<reference evidence="7" key="2">
    <citation type="submission" date="2023-05" db="EMBL/GenBank/DDBJ databases">
        <authorList>
            <consortium name="Lawrence Berkeley National Laboratory"/>
            <person name="Steindorff A."/>
            <person name="Hensen N."/>
            <person name="Bonometti L."/>
            <person name="Westerberg I."/>
            <person name="Brannstrom I.O."/>
            <person name="Guillou S."/>
            <person name="Cros-Aarteil S."/>
            <person name="Calhoun S."/>
            <person name="Haridas S."/>
            <person name="Kuo A."/>
            <person name="Mondo S."/>
            <person name="Pangilinan J."/>
            <person name="Riley R."/>
            <person name="Labutti K."/>
            <person name="Andreopoulos B."/>
            <person name="Lipzen A."/>
            <person name="Chen C."/>
            <person name="Yanf M."/>
            <person name="Daum C."/>
            <person name="Ng V."/>
            <person name="Clum A."/>
            <person name="Ohm R."/>
            <person name="Martin F."/>
            <person name="Silar P."/>
            <person name="Natvig D."/>
            <person name="Lalanne C."/>
            <person name="Gautier V."/>
            <person name="Ament-Velasquez S.L."/>
            <person name="Kruys A."/>
            <person name="Hutchinson M.I."/>
            <person name="Powell A.J."/>
            <person name="Barry K."/>
            <person name="Miller A.N."/>
            <person name="Grigoriev I.V."/>
            <person name="Debuchy R."/>
            <person name="Gladieux P."/>
            <person name="Thoren M.H."/>
            <person name="Johannesson H."/>
        </authorList>
    </citation>
    <scope>NUCLEOTIDE SEQUENCE</scope>
    <source>
        <strain evidence="7">CBS 359.72</strain>
    </source>
</reference>
<dbReference type="GO" id="GO:0004674">
    <property type="term" value="F:protein serine/threonine kinase activity"/>
    <property type="evidence" value="ECO:0007669"/>
    <property type="project" value="UniProtKB-KW"/>
</dbReference>
<evidence type="ECO:0000256" key="2">
    <source>
        <dbReference type="ARBA" id="ARBA00022679"/>
    </source>
</evidence>
<dbReference type="InterPro" id="IPR051852">
    <property type="entry name" value="Alpha-type_PK"/>
</dbReference>
<evidence type="ECO:0000259" key="6">
    <source>
        <dbReference type="PROSITE" id="PS51158"/>
    </source>
</evidence>
<evidence type="ECO:0000256" key="3">
    <source>
        <dbReference type="ARBA" id="ARBA00022741"/>
    </source>
</evidence>
<dbReference type="Proteomes" id="UP001303647">
    <property type="component" value="Unassembled WGS sequence"/>
</dbReference>
<keyword evidence="4 7" id="KW-0418">Kinase</keyword>
<evidence type="ECO:0000256" key="5">
    <source>
        <dbReference type="ARBA" id="ARBA00022840"/>
    </source>
</evidence>
<feature type="domain" description="Alpha-type protein kinase" evidence="6">
    <location>
        <begin position="51"/>
        <end position="283"/>
    </location>
</feature>
<sequence>MGRVCADCGRDLPQTSYTSNQWSKGLGLSRCAGCVHGLRHSCYPTTPAADVDEKLTSCYPKSDSGRYNDSIRATFSHDALNNPFASGAFRWVAKGVYTSGVRSGQACVLKWFKTGAVFEDDYFALDIKAVDRALEIVNRFNELTIVNKTVKINVPSVWMFDKTASWAGQKALVEPFIQNYQKFNSNTGWKDDWGAWPQVMQALSHFSYHVSGGNHVLCDLQGGIYRHELVLSDPVILSRTGDYGVTDLGRDGISSFFSQHDCNQYCRPNWAKPANPRLHFNPVPGTTMLRRTVPTAASRPSDTRDYRNWQ</sequence>
<comment type="caution">
    <text evidence="7">The sequence shown here is derived from an EMBL/GenBank/DDBJ whole genome shotgun (WGS) entry which is preliminary data.</text>
</comment>
<evidence type="ECO:0000256" key="4">
    <source>
        <dbReference type="ARBA" id="ARBA00022777"/>
    </source>
</evidence>
<dbReference type="PROSITE" id="PS51158">
    <property type="entry name" value="ALPHA_KINASE"/>
    <property type="match status" value="1"/>
</dbReference>
<dbReference type="GO" id="GO:0005524">
    <property type="term" value="F:ATP binding"/>
    <property type="evidence" value="ECO:0007669"/>
    <property type="project" value="UniProtKB-KW"/>
</dbReference>
<gene>
    <name evidence="7" type="ORF">C7999DRAFT_42976</name>
</gene>
<dbReference type="Pfam" id="PF02816">
    <property type="entry name" value="Alpha_kinase"/>
    <property type="match status" value="1"/>
</dbReference>
<accession>A0AAN7CNP5</accession>
<evidence type="ECO:0000256" key="1">
    <source>
        <dbReference type="ARBA" id="ARBA00022527"/>
    </source>
</evidence>
<dbReference type="AlphaFoldDB" id="A0AAN7CNP5"/>
<dbReference type="PANTHER" id="PTHR45992:SF11">
    <property type="entry name" value="ALPHA-TYPE PROTEIN KINASE DOMAIN-CONTAINING PROTEIN"/>
    <property type="match status" value="1"/>
</dbReference>
<dbReference type="CDD" id="cd17509">
    <property type="entry name" value="Alpha_kinase"/>
    <property type="match status" value="1"/>
</dbReference>
<evidence type="ECO:0000313" key="7">
    <source>
        <dbReference type="EMBL" id="KAK4245503.1"/>
    </source>
</evidence>
<keyword evidence="2" id="KW-0808">Transferase</keyword>
<proteinExistence type="predicted"/>
<dbReference type="SUPFAM" id="SSF56112">
    <property type="entry name" value="Protein kinase-like (PK-like)"/>
    <property type="match status" value="1"/>
</dbReference>
<dbReference type="PANTHER" id="PTHR45992">
    <property type="entry name" value="EUKARYOTIC ELONGATION FACTOR 2 KINASE-RELATED"/>
    <property type="match status" value="1"/>
</dbReference>